<dbReference type="InterPro" id="IPR000644">
    <property type="entry name" value="CBS_dom"/>
</dbReference>
<feature type="transmembrane region" description="Helical" evidence="4">
    <location>
        <begin position="89"/>
        <end position="109"/>
    </location>
</feature>
<evidence type="ECO:0000256" key="4">
    <source>
        <dbReference type="SAM" id="Phobius"/>
    </source>
</evidence>
<name>A0ABP8M173_9BACT</name>
<dbReference type="CDD" id="cd04590">
    <property type="entry name" value="CBS_pair_CorC_HlyC_assoc"/>
    <property type="match status" value="1"/>
</dbReference>
<evidence type="ECO:0000259" key="5">
    <source>
        <dbReference type="PROSITE" id="PS51371"/>
    </source>
</evidence>
<keyword evidence="4" id="KW-0812">Transmembrane</keyword>
<dbReference type="InterPro" id="IPR046342">
    <property type="entry name" value="CBS_dom_sf"/>
</dbReference>
<dbReference type="PANTHER" id="PTHR22777:SF17">
    <property type="entry name" value="UPF0053 PROTEIN SLL0260"/>
    <property type="match status" value="1"/>
</dbReference>
<dbReference type="SUPFAM" id="SSF54631">
    <property type="entry name" value="CBS-domain pair"/>
    <property type="match status" value="1"/>
</dbReference>
<dbReference type="InterPro" id="IPR016169">
    <property type="entry name" value="FAD-bd_PCMH_sub2"/>
</dbReference>
<dbReference type="InterPro" id="IPR005170">
    <property type="entry name" value="Transptr-assoc_dom"/>
</dbReference>
<reference evidence="7" key="1">
    <citation type="journal article" date="2019" name="Int. J. Syst. Evol. Microbiol.">
        <title>The Global Catalogue of Microorganisms (GCM) 10K type strain sequencing project: providing services to taxonomists for standard genome sequencing and annotation.</title>
        <authorList>
            <consortium name="The Broad Institute Genomics Platform"/>
            <consortium name="The Broad Institute Genome Sequencing Center for Infectious Disease"/>
            <person name="Wu L."/>
            <person name="Ma J."/>
        </authorList>
    </citation>
    <scope>NUCLEOTIDE SEQUENCE [LARGE SCALE GENOMIC DNA]</scope>
    <source>
        <strain evidence="7">JCM 31920</strain>
    </source>
</reference>
<accession>A0ABP8M173</accession>
<keyword evidence="7" id="KW-1185">Reference proteome</keyword>
<dbReference type="Pfam" id="PF00571">
    <property type="entry name" value="CBS"/>
    <property type="match status" value="1"/>
</dbReference>
<feature type="transmembrane region" description="Helical" evidence="4">
    <location>
        <begin position="55"/>
        <end position="77"/>
    </location>
</feature>
<dbReference type="Proteomes" id="UP001501508">
    <property type="component" value="Unassembled WGS sequence"/>
</dbReference>
<keyword evidence="2 3" id="KW-0129">CBS domain</keyword>
<evidence type="ECO:0000313" key="7">
    <source>
        <dbReference type="Proteomes" id="UP001501508"/>
    </source>
</evidence>
<organism evidence="6 7">
    <name type="scientific">Ravibacter arvi</name>
    <dbReference type="NCBI Taxonomy" id="2051041"/>
    <lineage>
        <taxon>Bacteria</taxon>
        <taxon>Pseudomonadati</taxon>
        <taxon>Bacteroidota</taxon>
        <taxon>Cytophagia</taxon>
        <taxon>Cytophagales</taxon>
        <taxon>Spirosomataceae</taxon>
        <taxon>Ravibacter</taxon>
    </lineage>
</organism>
<dbReference type="PANTHER" id="PTHR22777">
    <property type="entry name" value="HEMOLYSIN-RELATED"/>
    <property type="match status" value="1"/>
</dbReference>
<dbReference type="SMART" id="SM01091">
    <property type="entry name" value="CorC_HlyC"/>
    <property type="match status" value="1"/>
</dbReference>
<dbReference type="InterPro" id="IPR044751">
    <property type="entry name" value="Ion_transp-like_CBS"/>
</dbReference>
<evidence type="ECO:0000256" key="1">
    <source>
        <dbReference type="ARBA" id="ARBA00022737"/>
    </source>
</evidence>
<protein>
    <recommendedName>
        <fullName evidence="5">CBS domain-containing protein</fullName>
    </recommendedName>
</protein>
<gene>
    <name evidence="6" type="ORF">GCM10023091_25480</name>
</gene>
<dbReference type="RefSeq" id="WP_345029702.1">
    <property type="nucleotide sequence ID" value="NZ_BAABEY010000025.1"/>
</dbReference>
<dbReference type="InterPro" id="IPR036318">
    <property type="entry name" value="FAD-bd_PCMH-like_sf"/>
</dbReference>
<dbReference type="PROSITE" id="PS51371">
    <property type="entry name" value="CBS"/>
    <property type="match status" value="1"/>
</dbReference>
<evidence type="ECO:0000256" key="3">
    <source>
        <dbReference type="PROSITE-ProRule" id="PRU00703"/>
    </source>
</evidence>
<feature type="domain" description="CBS" evidence="5">
    <location>
        <begin position="247"/>
        <end position="304"/>
    </location>
</feature>
<dbReference type="Pfam" id="PF03471">
    <property type="entry name" value="CorC_HlyC"/>
    <property type="match status" value="1"/>
</dbReference>
<evidence type="ECO:0000313" key="6">
    <source>
        <dbReference type="EMBL" id="GAA4441007.1"/>
    </source>
</evidence>
<dbReference type="Gene3D" id="3.10.580.10">
    <property type="entry name" value="CBS-domain"/>
    <property type="match status" value="1"/>
</dbReference>
<comment type="caution">
    <text evidence="6">The sequence shown here is derived from an EMBL/GenBank/DDBJ whole genome shotgun (WGS) entry which is preliminary data.</text>
</comment>
<keyword evidence="4" id="KW-0472">Membrane</keyword>
<proteinExistence type="predicted"/>
<dbReference type="SUPFAM" id="SSF56176">
    <property type="entry name" value="FAD-binding/transporter-associated domain-like"/>
    <property type="match status" value="1"/>
</dbReference>
<dbReference type="Gene3D" id="3.30.465.10">
    <property type="match status" value="1"/>
</dbReference>
<dbReference type="EMBL" id="BAABEY010000025">
    <property type="protein sequence ID" value="GAA4441007.1"/>
    <property type="molecule type" value="Genomic_DNA"/>
</dbReference>
<sequence>MLLFGILSLVFFVAAGYYGAVRAISLDFSFDWVNIRVDEENRSAFVLEWRRKVRMMRFLTAAMGCFFLVPFGTELWVQWMGEAAGGRIPALLLAAIVLWVLGMSFWMGIGRAYPSVVEVKSFPVRFGEWLTTPIYWLAEPFLTQDDSRAPHKEEGEIEEKIPDEEKGVDEQMIKNAIEFKEVRLRDCMIPRTEISGIDIDASVDELREAFVNSGHSKIVVYRGSVDNIQGYCHMLSMFKKPKEIQQIVSPILTVPEAMPASDLMIRFLEERKNLAVVVDEFGGTAGLVSIEDIIEQIFGEIQDEYDFTEDWVERKLDDQRYLLSARHEIDYLNEKYNWDLPEGDYDTLGGLIISLYEDIPEVGEVIDLPPYSFRVDAAQDNRLETILVTIHSSVT</sequence>
<keyword evidence="4" id="KW-1133">Transmembrane helix</keyword>
<keyword evidence="1" id="KW-0677">Repeat</keyword>
<evidence type="ECO:0000256" key="2">
    <source>
        <dbReference type="ARBA" id="ARBA00023122"/>
    </source>
</evidence>